<evidence type="ECO:0000313" key="2">
    <source>
        <dbReference type="Proteomes" id="UP000254925"/>
    </source>
</evidence>
<protein>
    <submittedName>
        <fullName evidence="1">Uncharacterized protein</fullName>
    </submittedName>
</protein>
<dbReference type="EMBL" id="QQBB01000007">
    <property type="protein sequence ID" value="RDI57158.1"/>
    <property type="molecule type" value="Genomic_DNA"/>
</dbReference>
<gene>
    <name evidence="1" type="ORF">DES45_10775</name>
</gene>
<keyword evidence="2" id="KW-1185">Reference proteome</keyword>
<name>A0A370HGZ1_9HYPH</name>
<dbReference type="Proteomes" id="UP000254925">
    <property type="component" value="Unassembled WGS sequence"/>
</dbReference>
<dbReference type="AlphaFoldDB" id="A0A370HGZ1"/>
<dbReference type="RefSeq" id="WP_114771395.1">
    <property type="nucleotide sequence ID" value="NZ_QQBB01000007.1"/>
</dbReference>
<sequence>MTDRRRFPAVLGGAGAVLSQTPAFAGKGLPKAVMGKDPSRACCSGQALATNVTASYQSCP</sequence>
<proteinExistence type="predicted"/>
<reference evidence="1 2" key="1">
    <citation type="submission" date="2018-07" db="EMBL/GenBank/DDBJ databases">
        <title>Genomic Encyclopedia of Type Strains, Phase IV (KMG-IV): sequencing the most valuable type-strain genomes for metagenomic binning, comparative biology and taxonomic classification.</title>
        <authorList>
            <person name="Goeker M."/>
        </authorList>
    </citation>
    <scope>NUCLEOTIDE SEQUENCE [LARGE SCALE GENOMIC DNA]</scope>
    <source>
        <strain evidence="1 2">DSM 14364</strain>
    </source>
</reference>
<accession>A0A370HGZ1</accession>
<evidence type="ECO:0000313" key="1">
    <source>
        <dbReference type="EMBL" id="RDI57158.1"/>
    </source>
</evidence>
<comment type="caution">
    <text evidence="1">The sequence shown here is derived from an EMBL/GenBank/DDBJ whole genome shotgun (WGS) entry which is preliminary data.</text>
</comment>
<organism evidence="1 2">
    <name type="scientific">Microvirga subterranea</name>
    <dbReference type="NCBI Taxonomy" id="186651"/>
    <lineage>
        <taxon>Bacteria</taxon>
        <taxon>Pseudomonadati</taxon>
        <taxon>Pseudomonadota</taxon>
        <taxon>Alphaproteobacteria</taxon>
        <taxon>Hyphomicrobiales</taxon>
        <taxon>Methylobacteriaceae</taxon>
        <taxon>Microvirga</taxon>
    </lineage>
</organism>